<sequence>MPAGQRIKMHEGRRRVASAGILSDPSAASINSAYGAPIKQPRMSRLVRGSVGGSYDIKEHHLPCWASLCMHTVIRRAAPQGADLCGSCRCIIYDRDDLRGVQVWRQPAHLTAAAAGDTAGEREPRAPGGFGLMCMSATHYLATSGIGLSGTERDGGRERRIKRESFSAVQSAHVVWPQSGGRWRQDILQKGESLVRDVLDRRLVRQRQEASGRG</sequence>
<reference evidence="1 2" key="1">
    <citation type="submission" date="2019-05" db="EMBL/GenBank/DDBJ databases">
        <title>Another draft genome of Portunus trituberculatus and its Hox gene families provides insights of decapod evolution.</title>
        <authorList>
            <person name="Jeong J.-H."/>
            <person name="Song I."/>
            <person name="Kim S."/>
            <person name="Choi T."/>
            <person name="Kim D."/>
            <person name="Ryu S."/>
            <person name="Kim W."/>
        </authorList>
    </citation>
    <scope>NUCLEOTIDE SEQUENCE [LARGE SCALE GENOMIC DNA]</scope>
    <source>
        <tissue evidence="1">Muscle</tissue>
    </source>
</reference>
<keyword evidence="2" id="KW-1185">Reference proteome</keyword>
<dbReference type="AlphaFoldDB" id="A0A5B7FSD2"/>
<comment type="caution">
    <text evidence="1">The sequence shown here is derived from an EMBL/GenBank/DDBJ whole genome shotgun (WGS) entry which is preliminary data.</text>
</comment>
<protein>
    <submittedName>
        <fullName evidence="1">Uncharacterized protein</fullName>
    </submittedName>
</protein>
<accession>A0A5B7FSD2</accession>
<name>A0A5B7FSD2_PORTR</name>
<evidence type="ECO:0000313" key="1">
    <source>
        <dbReference type="EMBL" id="MPC48179.1"/>
    </source>
</evidence>
<dbReference type="EMBL" id="VSRR010008142">
    <property type="protein sequence ID" value="MPC48179.1"/>
    <property type="molecule type" value="Genomic_DNA"/>
</dbReference>
<organism evidence="1 2">
    <name type="scientific">Portunus trituberculatus</name>
    <name type="common">Swimming crab</name>
    <name type="synonym">Neptunus trituberculatus</name>
    <dbReference type="NCBI Taxonomy" id="210409"/>
    <lineage>
        <taxon>Eukaryota</taxon>
        <taxon>Metazoa</taxon>
        <taxon>Ecdysozoa</taxon>
        <taxon>Arthropoda</taxon>
        <taxon>Crustacea</taxon>
        <taxon>Multicrustacea</taxon>
        <taxon>Malacostraca</taxon>
        <taxon>Eumalacostraca</taxon>
        <taxon>Eucarida</taxon>
        <taxon>Decapoda</taxon>
        <taxon>Pleocyemata</taxon>
        <taxon>Brachyura</taxon>
        <taxon>Eubrachyura</taxon>
        <taxon>Portunoidea</taxon>
        <taxon>Portunidae</taxon>
        <taxon>Portuninae</taxon>
        <taxon>Portunus</taxon>
    </lineage>
</organism>
<evidence type="ECO:0000313" key="2">
    <source>
        <dbReference type="Proteomes" id="UP000324222"/>
    </source>
</evidence>
<proteinExistence type="predicted"/>
<gene>
    <name evidence="1" type="ORF">E2C01_041947</name>
</gene>
<dbReference type="Proteomes" id="UP000324222">
    <property type="component" value="Unassembled WGS sequence"/>
</dbReference>